<dbReference type="EMBL" id="LNZH02000142">
    <property type="protein sequence ID" value="OCB90047.1"/>
    <property type="molecule type" value="Genomic_DNA"/>
</dbReference>
<evidence type="ECO:0000256" key="1">
    <source>
        <dbReference type="SAM" id="MobiDB-lite"/>
    </source>
</evidence>
<proteinExistence type="predicted"/>
<sequence>MHHEYKSVSTTSDKYNEHPNPFAPALYSPAQLDFFGDFLRSPFAASPCPASNCLGISPFDVRAHEDSMQLRKVLRHGSSAA</sequence>
<dbReference type="Proteomes" id="UP000757232">
    <property type="component" value="Unassembled WGS sequence"/>
</dbReference>
<comment type="caution">
    <text evidence="2">The sequence shown here is derived from an EMBL/GenBank/DDBJ whole genome shotgun (WGS) entry which is preliminary data.</text>
</comment>
<accession>A0A9Q5N7R7</accession>
<keyword evidence="3" id="KW-1185">Reference proteome</keyword>
<evidence type="ECO:0000313" key="3">
    <source>
        <dbReference type="Proteomes" id="UP000757232"/>
    </source>
</evidence>
<dbReference type="AlphaFoldDB" id="A0A9Q5N7R7"/>
<gene>
    <name evidence="2" type="ORF">A7U60_g2711</name>
</gene>
<reference evidence="2" key="1">
    <citation type="submission" date="2016-06" db="EMBL/GenBank/DDBJ databases">
        <title>Draft Genome sequence of the fungus Inonotus baumii.</title>
        <authorList>
            <person name="Zhu H."/>
            <person name="Lin W."/>
        </authorList>
    </citation>
    <scope>NUCLEOTIDE SEQUENCE</scope>
    <source>
        <strain evidence="2">821</strain>
    </source>
</reference>
<name>A0A9Q5N7R7_SANBA</name>
<feature type="region of interest" description="Disordered" evidence="1">
    <location>
        <begin position="1"/>
        <end position="20"/>
    </location>
</feature>
<organism evidence="2 3">
    <name type="scientific">Sanghuangporus baumii</name>
    <name type="common">Phellinus baumii</name>
    <dbReference type="NCBI Taxonomy" id="108892"/>
    <lineage>
        <taxon>Eukaryota</taxon>
        <taxon>Fungi</taxon>
        <taxon>Dikarya</taxon>
        <taxon>Basidiomycota</taxon>
        <taxon>Agaricomycotina</taxon>
        <taxon>Agaricomycetes</taxon>
        <taxon>Hymenochaetales</taxon>
        <taxon>Hymenochaetaceae</taxon>
        <taxon>Sanghuangporus</taxon>
    </lineage>
</organism>
<evidence type="ECO:0000313" key="2">
    <source>
        <dbReference type="EMBL" id="OCB90047.1"/>
    </source>
</evidence>
<protein>
    <submittedName>
        <fullName evidence="2">Uncharacterized protein</fullName>
    </submittedName>
</protein>